<dbReference type="RefSeq" id="WP_378568218.1">
    <property type="nucleotide sequence ID" value="NZ_JBHSDL010000030.1"/>
</dbReference>
<proteinExistence type="predicted"/>
<gene>
    <name evidence="1" type="ORF">ACFO5K_25870</name>
</gene>
<evidence type="ECO:0008006" key="3">
    <source>
        <dbReference type="Google" id="ProtNLM"/>
    </source>
</evidence>
<organism evidence="1 2">
    <name type="scientific">Nocardia halotolerans</name>
    <dbReference type="NCBI Taxonomy" id="1755878"/>
    <lineage>
        <taxon>Bacteria</taxon>
        <taxon>Bacillati</taxon>
        <taxon>Actinomycetota</taxon>
        <taxon>Actinomycetes</taxon>
        <taxon>Mycobacteriales</taxon>
        <taxon>Nocardiaceae</taxon>
        <taxon>Nocardia</taxon>
    </lineage>
</organism>
<keyword evidence="2" id="KW-1185">Reference proteome</keyword>
<name>A0ABV8VN97_9NOCA</name>
<accession>A0ABV8VN97</accession>
<reference evidence="2" key="1">
    <citation type="journal article" date="2019" name="Int. J. Syst. Evol. Microbiol.">
        <title>The Global Catalogue of Microorganisms (GCM) 10K type strain sequencing project: providing services to taxonomists for standard genome sequencing and annotation.</title>
        <authorList>
            <consortium name="The Broad Institute Genomics Platform"/>
            <consortium name="The Broad Institute Genome Sequencing Center for Infectious Disease"/>
            <person name="Wu L."/>
            <person name="Ma J."/>
        </authorList>
    </citation>
    <scope>NUCLEOTIDE SEQUENCE [LARGE SCALE GENOMIC DNA]</scope>
    <source>
        <strain evidence="2">IBRC-M 10490</strain>
    </source>
</reference>
<dbReference type="EMBL" id="JBHSDL010000030">
    <property type="protein sequence ID" value="MFC4377514.1"/>
    <property type="molecule type" value="Genomic_DNA"/>
</dbReference>
<sequence length="104" mass="10711">MGSQVRVDPTQLRKLGGNLISSGSAIKTLNTDISGWSFTAAQAGRAYGDEGAKFGAEIVSIGAWLTHWETAIAKSGNAYTTSANTYSAVDDANVTKITAAGVSL</sequence>
<evidence type="ECO:0000313" key="2">
    <source>
        <dbReference type="Proteomes" id="UP001595844"/>
    </source>
</evidence>
<comment type="caution">
    <text evidence="1">The sequence shown here is derived from an EMBL/GenBank/DDBJ whole genome shotgun (WGS) entry which is preliminary data.</text>
</comment>
<protein>
    <recommendedName>
        <fullName evidence="3">Excreted virulence factor EspC (Type VII ESX diderm)</fullName>
    </recommendedName>
</protein>
<evidence type="ECO:0000313" key="1">
    <source>
        <dbReference type="EMBL" id="MFC4377514.1"/>
    </source>
</evidence>
<dbReference type="Proteomes" id="UP001595844">
    <property type="component" value="Unassembled WGS sequence"/>
</dbReference>